<evidence type="ECO:0000313" key="3">
    <source>
        <dbReference type="Proteomes" id="UP001206206"/>
    </source>
</evidence>
<feature type="transmembrane region" description="Helical" evidence="1">
    <location>
        <begin position="101"/>
        <end position="119"/>
    </location>
</feature>
<feature type="transmembrane region" description="Helical" evidence="1">
    <location>
        <begin position="140"/>
        <end position="164"/>
    </location>
</feature>
<reference evidence="2 3" key="1">
    <citation type="submission" date="2022-06" db="EMBL/GenBank/DDBJ databases">
        <title>Draft genome sequence of type strain Streptomyces rubrisoli DSM 42083.</title>
        <authorList>
            <person name="Duangmal K."/>
            <person name="Klaysubun C."/>
        </authorList>
    </citation>
    <scope>NUCLEOTIDE SEQUENCE [LARGE SCALE GENOMIC DNA]</scope>
    <source>
        <strain evidence="2 3">DSM 42083</strain>
    </source>
</reference>
<organism evidence="2 3">
    <name type="scientific">Streptantibioticus rubrisoli</name>
    <dbReference type="NCBI Taxonomy" id="1387313"/>
    <lineage>
        <taxon>Bacteria</taxon>
        <taxon>Bacillati</taxon>
        <taxon>Actinomycetota</taxon>
        <taxon>Actinomycetes</taxon>
        <taxon>Kitasatosporales</taxon>
        <taxon>Streptomycetaceae</taxon>
        <taxon>Streptantibioticus</taxon>
    </lineage>
</organism>
<evidence type="ECO:0000256" key="1">
    <source>
        <dbReference type="SAM" id="Phobius"/>
    </source>
</evidence>
<feature type="transmembrane region" description="Helical" evidence="1">
    <location>
        <begin position="170"/>
        <end position="193"/>
    </location>
</feature>
<evidence type="ECO:0000313" key="2">
    <source>
        <dbReference type="EMBL" id="MCQ4041521.1"/>
    </source>
</evidence>
<gene>
    <name evidence="2" type="ORF">NON19_05625</name>
</gene>
<protein>
    <submittedName>
        <fullName evidence="2">Uncharacterized protein</fullName>
    </submittedName>
</protein>
<dbReference type="RefSeq" id="WP_255925508.1">
    <property type="nucleotide sequence ID" value="NZ_JANFNH010000003.1"/>
</dbReference>
<name>A0ABT1P9P5_9ACTN</name>
<dbReference type="EMBL" id="JANFNH010000003">
    <property type="protein sequence ID" value="MCQ4041521.1"/>
    <property type="molecule type" value="Genomic_DNA"/>
</dbReference>
<comment type="caution">
    <text evidence="2">The sequence shown here is derived from an EMBL/GenBank/DDBJ whole genome shotgun (WGS) entry which is preliminary data.</text>
</comment>
<proteinExistence type="predicted"/>
<sequence>MALDRTRARYAAMGMCMAVVWLSEGSEPAWEHALRTGVMLLMVPPLLLRAQRRLASKIYECEHPGRFVAQLIAARLLVLVAAFGVSHLLGAVLDPRASHSLVIPGVAVSLAVAAIPLQVRNAYRGRAGAAHPATRPAFSAARLIAAKLTLVIAALLAQLLLSPYVPSPDAVVAVAIAVVVTALGPRVHAHLLVDRTARDRRPAQSAA</sequence>
<feature type="transmembrane region" description="Helical" evidence="1">
    <location>
        <begin position="68"/>
        <end position="89"/>
    </location>
</feature>
<keyword evidence="1" id="KW-0472">Membrane</keyword>
<keyword evidence="1" id="KW-0812">Transmembrane</keyword>
<accession>A0ABT1P9P5</accession>
<dbReference type="Proteomes" id="UP001206206">
    <property type="component" value="Unassembled WGS sequence"/>
</dbReference>
<keyword evidence="3" id="KW-1185">Reference proteome</keyword>
<keyword evidence="1" id="KW-1133">Transmembrane helix</keyword>